<dbReference type="InterPro" id="IPR022642">
    <property type="entry name" value="CheR_C"/>
</dbReference>
<evidence type="ECO:0000256" key="4">
    <source>
        <dbReference type="ARBA" id="ARBA00022679"/>
    </source>
</evidence>
<keyword evidence="7" id="KW-0175">Coiled coil</keyword>
<reference evidence="13 14" key="1">
    <citation type="journal article" date="2016" name="Int. J. Syst. Evol. Microbiol.">
        <title>Pontibacter aydingkolensis sp. nov., isolated from soil of a salt lake.</title>
        <authorList>
            <person name="Osman G."/>
            <person name="Zhang T."/>
            <person name="Lou K."/>
            <person name="Gao Y."/>
            <person name="Chang W."/>
            <person name="Lin Q."/>
            <person name="Yang H.M."/>
            <person name="Huo X.D."/>
            <person name="Wang N."/>
        </authorList>
    </citation>
    <scope>NUCLEOTIDE SEQUENCE [LARGE SCALE GENOMIC DNA]</scope>
    <source>
        <strain evidence="13 14">KACC 19255</strain>
    </source>
</reference>
<dbReference type="PROSITE" id="PS50122">
    <property type="entry name" value="CHEB"/>
    <property type="match status" value="1"/>
</dbReference>
<dbReference type="InterPro" id="IPR036804">
    <property type="entry name" value="CheR_N_sf"/>
</dbReference>
<feature type="coiled-coil region" evidence="7">
    <location>
        <begin position="969"/>
        <end position="1007"/>
    </location>
</feature>
<dbReference type="PROSITE" id="PS50123">
    <property type="entry name" value="CHER"/>
    <property type="match status" value="1"/>
</dbReference>
<keyword evidence="6" id="KW-0145">Chemotaxis</keyword>
<dbReference type="InterPro" id="IPR003661">
    <property type="entry name" value="HisK_dim/P_dom"/>
</dbReference>
<dbReference type="InterPro" id="IPR013655">
    <property type="entry name" value="PAS_fold_3"/>
</dbReference>
<accession>A0ABS7CX93</accession>
<gene>
    <name evidence="13" type="ORF">K0O23_15105</name>
</gene>
<dbReference type="EMBL" id="JAHYXK010000014">
    <property type="protein sequence ID" value="MBW7468403.1"/>
    <property type="molecule type" value="Genomic_DNA"/>
</dbReference>
<evidence type="ECO:0000256" key="2">
    <source>
        <dbReference type="ARBA" id="ARBA00001541"/>
    </source>
</evidence>
<evidence type="ECO:0000256" key="6">
    <source>
        <dbReference type="PROSITE-ProRule" id="PRU00050"/>
    </source>
</evidence>
<dbReference type="InterPro" id="IPR050903">
    <property type="entry name" value="Bact_Chemotaxis_MeTrfase"/>
</dbReference>
<dbReference type="SUPFAM" id="SSF47384">
    <property type="entry name" value="Homodimeric domain of signal transducing histidine kinase"/>
    <property type="match status" value="1"/>
</dbReference>
<comment type="catalytic activity">
    <reaction evidence="1">
        <text>ATP + protein L-histidine = ADP + protein N-phospho-L-histidine.</text>
        <dbReference type="EC" id="2.7.13.3"/>
    </reaction>
</comment>
<dbReference type="Pfam" id="PF02518">
    <property type="entry name" value="HATPase_c"/>
    <property type="match status" value="1"/>
</dbReference>
<keyword evidence="4" id="KW-0808">Transferase</keyword>
<dbReference type="InterPro" id="IPR035965">
    <property type="entry name" value="PAS-like_dom_sf"/>
</dbReference>
<dbReference type="SUPFAM" id="SSF55874">
    <property type="entry name" value="ATPase domain of HSP90 chaperone/DNA topoisomerase II/histidine kinase"/>
    <property type="match status" value="1"/>
</dbReference>
<dbReference type="SUPFAM" id="SSF53335">
    <property type="entry name" value="S-adenosyl-L-methionine-dependent methyltransferases"/>
    <property type="match status" value="1"/>
</dbReference>
<feature type="domain" description="CheR-type methyltransferase" evidence="12">
    <location>
        <begin position="211"/>
        <end position="485"/>
    </location>
</feature>
<dbReference type="InterPro" id="IPR029063">
    <property type="entry name" value="SAM-dependent_MTases_sf"/>
</dbReference>
<comment type="catalytic activity">
    <reaction evidence="2">
        <text>L-glutamyl-[protein] + S-adenosyl-L-methionine = [protein]-L-glutamate 5-O-methyl ester + S-adenosyl-L-homocysteine</text>
        <dbReference type="Rhea" id="RHEA:24452"/>
        <dbReference type="Rhea" id="RHEA-COMP:10208"/>
        <dbReference type="Rhea" id="RHEA-COMP:10311"/>
        <dbReference type="ChEBI" id="CHEBI:29973"/>
        <dbReference type="ChEBI" id="CHEBI:57856"/>
        <dbReference type="ChEBI" id="CHEBI:59789"/>
        <dbReference type="ChEBI" id="CHEBI:82795"/>
        <dbReference type="EC" id="2.1.1.80"/>
    </reaction>
</comment>
<dbReference type="SMART" id="SM00091">
    <property type="entry name" value="PAS"/>
    <property type="match status" value="3"/>
</dbReference>
<evidence type="ECO:0000313" key="14">
    <source>
        <dbReference type="Proteomes" id="UP000813018"/>
    </source>
</evidence>
<protein>
    <submittedName>
        <fullName evidence="13">PAS domain-containing protein</fullName>
    </submittedName>
</protein>
<proteinExistence type="predicted"/>
<feature type="active site" evidence="6">
    <location>
        <position position="27"/>
    </location>
</feature>
<dbReference type="CDD" id="cd16434">
    <property type="entry name" value="CheB-CheR_fusion"/>
    <property type="match status" value="1"/>
</dbReference>
<dbReference type="InterPro" id="IPR000700">
    <property type="entry name" value="PAS-assoc_C"/>
</dbReference>
<dbReference type="Gene3D" id="3.40.50.150">
    <property type="entry name" value="Vaccinia Virus protein VP39"/>
    <property type="match status" value="1"/>
</dbReference>
<dbReference type="PANTHER" id="PTHR24422">
    <property type="entry name" value="CHEMOTAXIS PROTEIN METHYLTRANSFERASE"/>
    <property type="match status" value="1"/>
</dbReference>
<keyword evidence="3" id="KW-0489">Methyltransferase</keyword>
<evidence type="ECO:0000313" key="13">
    <source>
        <dbReference type="EMBL" id="MBW7468403.1"/>
    </source>
</evidence>
<keyword evidence="5" id="KW-0949">S-adenosyl-L-methionine</keyword>
<evidence type="ECO:0000259" key="8">
    <source>
        <dbReference type="PROSITE" id="PS50109"/>
    </source>
</evidence>
<dbReference type="Gene3D" id="1.10.155.10">
    <property type="entry name" value="Chemotaxis receptor methyltransferase CheR, N-terminal domain"/>
    <property type="match status" value="1"/>
</dbReference>
<evidence type="ECO:0000256" key="1">
    <source>
        <dbReference type="ARBA" id="ARBA00000085"/>
    </source>
</evidence>
<feature type="domain" description="PAS" evidence="9">
    <location>
        <begin position="1004"/>
        <end position="1076"/>
    </location>
</feature>
<dbReference type="InterPro" id="IPR005467">
    <property type="entry name" value="His_kinase_dom"/>
</dbReference>
<dbReference type="Gene3D" id="1.10.287.130">
    <property type="match status" value="1"/>
</dbReference>
<dbReference type="Pfam" id="PF13596">
    <property type="entry name" value="PAS_10"/>
    <property type="match status" value="1"/>
</dbReference>
<dbReference type="SUPFAM" id="SSF52738">
    <property type="entry name" value="Methylesterase CheB, C-terminal domain"/>
    <property type="match status" value="1"/>
</dbReference>
<evidence type="ECO:0000259" key="11">
    <source>
        <dbReference type="PROSITE" id="PS50122"/>
    </source>
</evidence>
<dbReference type="Gene3D" id="3.30.565.10">
    <property type="entry name" value="Histidine kinase-like ATPase, C-terminal domain"/>
    <property type="match status" value="1"/>
</dbReference>
<dbReference type="SUPFAM" id="SSF55785">
    <property type="entry name" value="PYP-like sensor domain (PAS domain)"/>
    <property type="match status" value="2"/>
</dbReference>
<dbReference type="SMART" id="SM00388">
    <property type="entry name" value="HisKA"/>
    <property type="match status" value="1"/>
</dbReference>
<dbReference type="Proteomes" id="UP000813018">
    <property type="component" value="Unassembled WGS sequence"/>
</dbReference>
<keyword evidence="6" id="KW-0378">Hydrolase</keyword>
<keyword evidence="14" id="KW-1185">Reference proteome</keyword>
<evidence type="ECO:0000256" key="7">
    <source>
        <dbReference type="SAM" id="Coils"/>
    </source>
</evidence>
<dbReference type="InterPro" id="IPR036097">
    <property type="entry name" value="HisK_dim/P_sf"/>
</dbReference>
<dbReference type="Gene3D" id="3.30.450.20">
    <property type="entry name" value="PAS domain"/>
    <property type="match status" value="3"/>
</dbReference>
<evidence type="ECO:0000259" key="12">
    <source>
        <dbReference type="PROSITE" id="PS50123"/>
    </source>
</evidence>
<dbReference type="CDD" id="cd00130">
    <property type="entry name" value="PAS"/>
    <property type="match status" value="1"/>
</dbReference>
<dbReference type="SMART" id="SM00138">
    <property type="entry name" value="MeTrc"/>
    <property type="match status" value="1"/>
</dbReference>
<dbReference type="RefSeq" id="WP_219878278.1">
    <property type="nucleotide sequence ID" value="NZ_JAHYXK010000014.1"/>
</dbReference>
<feature type="domain" description="Histidine kinase" evidence="8">
    <location>
        <begin position="1150"/>
        <end position="1366"/>
    </location>
</feature>
<dbReference type="NCBIfam" id="TIGR00229">
    <property type="entry name" value="sensory_box"/>
    <property type="match status" value="2"/>
</dbReference>
<dbReference type="InterPro" id="IPR000014">
    <property type="entry name" value="PAS"/>
</dbReference>
<dbReference type="Pfam" id="PF01739">
    <property type="entry name" value="CheR"/>
    <property type="match status" value="1"/>
</dbReference>
<feature type="coiled-coil region" evidence="7">
    <location>
        <begin position="657"/>
        <end position="737"/>
    </location>
</feature>
<dbReference type="CDD" id="cd00082">
    <property type="entry name" value="HisKA"/>
    <property type="match status" value="1"/>
</dbReference>
<name>A0ABS7CX93_9BACT</name>
<dbReference type="PROSITE" id="PS50113">
    <property type="entry name" value="PAC"/>
    <property type="match status" value="1"/>
</dbReference>
<feature type="active site" evidence="6">
    <location>
        <position position="54"/>
    </location>
</feature>
<evidence type="ECO:0000256" key="3">
    <source>
        <dbReference type="ARBA" id="ARBA00022603"/>
    </source>
</evidence>
<dbReference type="InterPro" id="IPR036890">
    <property type="entry name" value="HATPase_C_sf"/>
</dbReference>
<feature type="domain" description="CheB-type methylesterase" evidence="11">
    <location>
        <begin position="15"/>
        <end position="204"/>
    </location>
</feature>
<dbReference type="InterPro" id="IPR000780">
    <property type="entry name" value="CheR_MeTrfase"/>
</dbReference>
<evidence type="ECO:0000256" key="5">
    <source>
        <dbReference type="ARBA" id="ARBA00022691"/>
    </source>
</evidence>
<organism evidence="13 14">
    <name type="scientific">Pontibacter aydingkolensis</name>
    <dbReference type="NCBI Taxonomy" id="1911536"/>
    <lineage>
        <taxon>Bacteria</taxon>
        <taxon>Pseudomonadati</taxon>
        <taxon>Bacteroidota</taxon>
        <taxon>Cytophagia</taxon>
        <taxon>Cytophagales</taxon>
        <taxon>Hymenobacteraceae</taxon>
        <taxon>Pontibacter</taxon>
    </lineage>
</organism>
<dbReference type="InterPro" id="IPR022641">
    <property type="entry name" value="CheR_N"/>
</dbReference>
<evidence type="ECO:0000259" key="9">
    <source>
        <dbReference type="PROSITE" id="PS50112"/>
    </source>
</evidence>
<dbReference type="PROSITE" id="PS50109">
    <property type="entry name" value="HIS_KIN"/>
    <property type="match status" value="1"/>
</dbReference>
<evidence type="ECO:0000259" key="10">
    <source>
        <dbReference type="PROSITE" id="PS50113"/>
    </source>
</evidence>
<dbReference type="PROSITE" id="PS50112">
    <property type="entry name" value="PAS"/>
    <property type="match status" value="1"/>
</dbReference>
<dbReference type="SMART" id="SM00387">
    <property type="entry name" value="HATPase_c"/>
    <property type="match status" value="1"/>
</dbReference>
<comment type="caution">
    <text evidence="13">The sequence shown here is derived from an EMBL/GenBank/DDBJ whole genome shotgun (WGS) entry which is preliminary data.</text>
</comment>
<sequence>MASSKAEPRKENIKPVADHYLVAIGASAGGLEAIHKLFDHFPNNSSFSFVIIQHLSPDHKSLMAELLSKHTQMQVREAEDNMFTRPNCVYVLPSGKQLTIEHGRLRLEDKTRSREPNFAIDLFFESMAKNRGKYAIGIVLSGTGTDGTKGARAIKRAGGMVVVQDPATAKFDGMPRSVIDAGFVDYVLAPQHMPEEIIEFTRKIPLVKSLIEQNEQGEDEAILKEILDLVCTHTQTDFTNYKEATINRRIRKRMDHLKVPDLRAYLNYLHENPAEIKKLCQEFFINVTSFFRDPEAFEYLEKEVIPNIISEKKGDEPVKVWTAACSTGEEVYSLAILFKEAFEKLGLEPYVKLFATDVDQQAITQASKGSYPLSIAKQVSPERLKRFFYQQGNRYIVNEEIRKMVVFAQHDLQKDPPYSRIDLVSCRNMLIYLNADLQNRVLSLFPYALKQNGYLFLGPSEHIGEMKSYFTEENRKWKIFRKVKESKGIKKSYGITDYTQQANYSNHQAVTHKNTPAGLYNESFMDAVSEDFKVTGLYVDENYQLLHGIGDIDRFLKFPDKRLHFNLIKMVPEELAVTLSVGIRKAIKQDRKVVARQVTLKLGKKEQLVHVSIRPITLDKEQPKVILVLLQEMGEVTPIPKVSDLTFVSDSDYYQQLATLESELKEAREGLQLTVQDLSTANEELQSTNEELMSSNEELQSSNEEMQSLNEELHTVNSEHQLKIKELQELNEDLDNYFRSSNIGQLFVDHNLVIRKFTPSINGLINIIEGDTGRPIHHLSHNLKYSRLIEDIQHVNNTSAEIEQEVEANGGKFYLMRIIPYLKHDGNKDGVVVSFVDVTTLKTLSNVVQGVLNSSLNSIMAFRAVRDDKHQIKDFTWTLLNKRSESLIGHSQAELLNSSVLSTSPFMKKSGLLKKFINVVEGGHSIHIEQQLELDGNKVWYEIAAVKMGDGVTVTMADITEKKESEDKVLMAYEDLKIAEENLIKLNNELEKRVTERTRELASSEERFRMVSMATNDVIWDWNLVTNHVWWSDSLETMLGYSAAEMSNGVDGWFKLIHPDDKERIEKSIGKAINDGKEQWSGEYRLLKSDGTYAYVSNRAHIMHNEYKMPYRVLGSFIDLTDLKLTQEKLQETNEHLLRVIEDLDTFVYTASHDLKLPIANIEGLMLLLEEQIAAAGPIPGEPTQPVFEMMKGAINRFKNVIKDLTDIAKVQRNIDGEPEQVDFQEVFNDVVESVKELAGSEDAIINADFAEAPEVNFSKKNLYSVLYNLVSNAIKYKSKDRTPEITITTKRVDGHVLLTISDNGLGISKDNVSKLFTLFKRFHTHVDGTGMGLYIVKRLVDNANGYIKVNSTEGKGTAFELYFKD</sequence>
<dbReference type="SMART" id="SM00086">
    <property type="entry name" value="PAC"/>
    <property type="match status" value="1"/>
</dbReference>
<dbReference type="InterPro" id="IPR003594">
    <property type="entry name" value="HATPase_dom"/>
</dbReference>
<dbReference type="InterPro" id="IPR000673">
    <property type="entry name" value="Sig_transdc_resp-reg_Me-estase"/>
</dbReference>
<feature type="domain" description="PAC" evidence="10">
    <location>
        <begin position="1080"/>
        <end position="1132"/>
    </location>
</feature>
<dbReference type="Pfam" id="PF08447">
    <property type="entry name" value="PAS_3"/>
    <property type="match status" value="1"/>
</dbReference>
<dbReference type="Pfam" id="PF01339">
    <property type="entry name" value="CheB_methylest"/>
    <property type="match status" value="1"/>
</dbReference>
<dbReference type="InterPro" id="IPR035909">
    <property type="entry name" value="CheB_C"/>
</dbReference>
<dbReference type="Pfam" id="PF03705">
    <property type="entry name" value="CheR_N"/>
    <property type="match status" value="1"/>
</dbReference>
<dbReference type="Gene3D" id="3.40.50.180">
    <property type="entry name" value="Methylesterase CheB, C-terminal domain"/>
    <property type="match status" value="1"/>
</dbReference>
<dbReference type="InterPro" id="IPR001610">
    <property type="entry name" value="PAC"/>
</dbReference>
<feature type="active site" evidence="6">
    <location>
        <position position="146"/>
    </location>
</feature>
<dbReference type="PRINTS" id="PR00996">
    <property type="entry name" value="CHERMTFRASE"/>
</dbReference>
<dbReference type="SUPFAM" id="SSF47757">
    <property type="entry name" value="Chemotaxis receptor methyltransferase CheR, N-terminal domain"/>
    <property type="match status" value="1"/>
</dbReference>
<dbReference type="PANTHER" id="PTHR24422:SF27">
    <property type="entry name" value="PROTEIN-GLUTAMATE O-METHYLTRANSFERASE"/>
    <property type="match status" value="1"/>
</dbReference>